<dbReference type="SMART" id="SM00271">
    <property type="entry name" value="DnaJ"/>
    <property type="match status" value="1"/>
</dbReference>
<gene>
    <name evidence="3" type="ORF">POVWA1_008230</name>
    <name evidence="4" type="ORF">POVWA2_008230</name>
</gene>
<dbReference type="FunFam" id="1.10.287.110:FF:000047">
    <property type="entry name" value="Heat shock 40 kDa protein"/>
    <property type="match status" value="1"/>
</dbReference>
<dbReference type="PROSITE" id="PS50076">
    <property type="entry name" value="DNAJ_2"/>
    <property type="match status" value="1"/>
</dbReference>
<dbReference type="Proteomes" id="UP000078550">
    <property type="component" value="Unassembled WGS sequence"/>
</dbReference>
<dbReference type="InterPro" id="IPR008971">
    <property type="entry name" value="HSP40/DnaJ_pept-bd"/>
</dbReference>
<dbReference type="PANTHER" id="PTHR24078:SF553">
    <property type="entry name" value="DNAJ HOMOLOG SUBFAMILY B MEMBER 5"/>
    <property type="match status" value="1"/>
</dbReference>
<sequence length="372" mass="42237">MQNGKGKRKRVEQPVGDYYSILGVSRDCTTNDLKKAYRKLAMMWHPDKHNDAKSKKEAEEKFKNIAEAYDVLSDEEKRKIYDTYGEEGLKGSIPTGGNTYVYSGVDPSELFSRIFGSDGHFSFSSAFDEDFSPFSTFVNMTSRKARPSANTTVTAHLCCHKFHRSILIHPLSHTRFVIPSFTDVNTNNYAKPATYEVPLSLTLEELYGGCKKKLKVTRKRFMGTKSYEDDNFVTIDVKAGWKDGTKITFYGEGDQVSPMAQPGDLVFKVKTKTHDRFIRDGNHLLYKCPVPLDKALTGFQFIVKSLDNRDINVRVDDIVTPKSRKIVCKEGMPSSKHPNMKGDLIVEFDIVFPKSLTSEKKRIIRETLANTF</sequence>
<evidence type="ECO:0000313" key="3">
    <source>
        <dbReference type="EMBL" id="SBT31652.1"/>
    </source>
</evidence>
<dbReference type="Pfam" id="PF01556">
    <property type="entry name" value="DnaJ_C"/>
    <property type="match status" value="1"/>
</dbReference>
<dbReference type="CDD" id="cd10747">
    <property type="entry name" value="DnaJ_C"/>
    <property type="match status" value="1"/>
</dbReference>
<dbReference type="EMBL" id="FLRE01000030">
    <property type="protein sequence ID" value="SBT32190.1"/>
    <property type="molecule type" value="Genomic_DNA"/>
</dbReference>
<dbReference type="GO" id="GO:0006457">
    <property type="term" value="P:protein folding"/>
    <property type="evidence" value="ECO:0007669"/>
    <property type="project" value="InterPro"/>
</dbReference>
<reference evidence="3" key="2">
    <citation type="submission" date="2016-05" db="EMBL/GenBank/DDBJ databases">
        <authorList>
            <person name="Lavstsen T."/>
            <person name="Jespersen J.S."/>
        </authorList>
    </citation>
    <scope>NUCLEOTIDE SEQUENCE [LARGE SCALE GENOMIC DNA]</scope>
</reference>
<dbReference type="FunFam" id="2.60.260.20:FF:000015">
    <property type="entry name" value="Heat shock protein 40"/>
    <property type="match status" value="1"/>
</dbReference>
<dbReference type="EMBL" id="FLRD01000023">
    <property type="protein sequence ID" value="SBT31652.1"/>
    <property type="molecule type" value="Genomic_DNA"/>
</dbReference>
<dbReference type="FunFam" id="2.60.260.20:FF:000006">
    <property type="entry name" value="DnaJ subfamily B member 13"/>
    <property type="match status" value="1"/>
</dbReference>
<evidence type="ECO:0000313" key="5">
    <source>
        <dbReference type="Proteomes" id="UP000078550"/>
    </source>
</evidence>
<dbReference type="SUPFAM" id="SSF46565">
    <property type="entry name" value="Chaperone J-domain"/>
    <property type="match status" value="1"/>
</dbReference>
<evidence type="ECO:0000259" key="2">
    <source>
        <dbReference type="PROSITE" id="PS50076"/>
    </source>
</evidence>
<keyword evidence="1" id="KW-0143">Chaperone</keyword>
<feature type="domain" description="J" evidence="2">
    <location>
        <begin position="17"/>
        <end position="85"/>
    </location>
</feature>
<keyword evidence="6" id="KW-1185">Reference proteome</keyword>
<dbReference type="Gene3D" id="1.10.287.110">
    <property type="entry name" value="DnaJ domain"/>
    <property type="match status" value="1"/>
</dbReference>
<evidence type="ECO:0000256" key="1">
    <source>
        <dbReference type="ARBA" id="ARBA00023186"/>
    </source>
</evidence>
<accession>A0A1A8YJE1</accession>
<dbReference type="GO" id="GO:0051087">
    <property type="term" value="F:protein-folding chaperone binding"/>
    <property type="evidence" value="ECO:0007669"/>
    <property type="project" value="TreeGrafter"/>
</dbReference>
<evidence type="ECO:0000313" key="4">
    <source>
        <dbReference type="EMBL" id="SBT32190.1"/>
    </source>
</evidence>
<organism evidence="3 6">
    <name type="scientific">Plasmodium ovale wallikeri</name>
    <dbReference type="NCBI Taxonomy" id="864142"/>
    <lineage>
        <taxon>Eukaryota</taxon>
        <taxon>Sar</taxon>
        <taxon>Alveolata</taxon>
        <taxon>Apicomplexa</taxon>
        <taxon>Aconoidasida</taxon>
        <taxon>Haemosporida</taxon>
        <taxon>Plasmodiidae</taxon>
        <taxon>Plasmodium</taxon>
        <taxon>Plasmodium (Plasmodium)</taxon>
    </lineage>
</organism>
<dbReference type="CDD" id="cd06257">
    <property type="entry name" value="DnaJ"/>
    <property type="match status" value="1"/>
</dbReference>
<reference evidence="5 6" key="1">
    <citation type="submission" date="2016-05" db="EMBL/GenBank/DDBJ databases">
        <authorList>
            <person name="Naeem Raeece"/>
        </authorList>
    </citation>
    <scope>NUCLEOTIDE SEQUENCE [LARGE SCALE GENOMIC DNA]</scope>
</reference>
<dbReference type="GO" id="GO:0005829">
    <property type="term" value="C:cytosol"/>
    <property type="evidence" value="ECO:0007669"/>
    <property type="project" value="TreeGrafter"/>
</dbReference>
<dbReference type="SUPFAM" id="SSF49493">
    <property type="entry name" value="HSP40/DnaJ peptide-binding domain"/>
    <property type="match status" value="2"/>
</dbReference>
<dbReference type="PROSITE" id="PS00636">
    <property type="entry name" value="DNAJ_1"/>
    <property type="match status" value="1"/>
</dbReference>
<name>A0A1A8YJE1_PLAOA</name>
<dbReference type="InterPro" id="IPR051339">
    <property type="entry name" value="DnaJ_subfamily_B"/>
</dbReference>
<dbReference type="InterPro" id="IPR036869">
    <property type="entry name" value="J_dom_sf"/>
</dbReference>
<dbReference type="Gene3D" id="2.60.260.20">
    <property type="entry name" value="Urease metallochaperone UreE, N-terminal domain"/>
    <property type="match status" value="2"/>
</dbReference>
<dbReference type="InterPro" id="IPR018253">
    <property type="entry name" value="DnaJ_domain_CS"/>
</dbReference>
<dbReference type="AlphaFoldDB" id="A0A1A8YJE1"/>
<dbReference type="GO" id="GO:0051082">
    <property type="term" value="F:unfolded protein binding"/>
    <property type="evidence" value="ECO:0007669"/>
    <property type="project" value="InterPro"/>
</dbReference>
<proteinExistence type="predicted"/>
<dbReference type="InterPro" id="IPR002939">
    <property type="entry name" value="DnaJ_C"/>
</dbReference>
<dbReference type="Pfam" id="PF00226">
    <property type="entry name" value="DnaJ"/>
    <property type="match status" value="1"/>
</dbReference>
<dbReference type="Proteomes" id="UP000078555">
    <property type="component" value="Unassembled WGS sequence"/>
</dbReference>
<protein>
    <submittedName>
        <fullName evidence="3">Protein SIS1, putative</fullName>
    </submittedName>
</protein>
<dbReference type="PANTHER" id="PTHR24078">
    <property type="entry name" value="DNAJ HOMOLOG SUBFAMILY C MEMBER"/>
    <property type="match status" value="1"/>
</dbReference>
<evidence type="ECO:0000313" key="6">
    <source>
        <dbReference type="Proteomes" id="UP000078555"/>
    </source>
</evidence>
<dbReference type="InterPro" id="IPR001623">
    <property type="entry name" value="DnaJ_domain"/>
</dbReference>
<dbReference type="PRINTS" id="PR00625">
    <property type="entry name" value="JDOMAIN"/>
</dbReference>